<dbReference type="Proteomes" id="UP001596405">
    <property type="component" value="Unassembled WGS sequence"/>
</dbReference>
<evidence type="ECO:0000313" key="2">
    <source>
        <dbReference type="EMBL" id="MFC7000012.1"/>
    </source>
</evidence>
<dbReference type="SUPFAM" id="SSF52980">
    <property type="entry name" value="Restriction endonuclease-like"/>
    <property type="match status" value="1"/>
</dbReference>
<sequence length="122" mass="14647">MPNKIIPYRPDLKERAKELRNNSTLGEILLWNELKGKSLGVEFHRQVPLFDYIVDFFCHELLLAVEVDGDSHDHKITYDENRQRALQAYGVKFLRFTDKEVKQEMPYVVETLWHWVQENRQM</sequence>
<proteinExistence type="predicted"/>
<evidence type="ECO:0000259" key="1">
    <source>
        <dbReference type="Pfam" id="PF04480"/>
    </source>
</evidence>
<feature type="domain" description="DUF559" evidence="1">
    <location>
        <begin position="12"/>
        <end position="114"/>
    </location>
</feature>
<keyword evidence="3" id="KW-1185">Reference proteome</keyword>
<accession>A0ABW2DQ79</accession>
<comment type="caution">
    <text evidence="2">The sequence shown here is derived from an EMBL/GenBank/DDBJ whole genome shotgun (WGS) entry which is preliminary data.</text>
</comment>
<dbReference type="Pfam" id="PF04480">
    <property type="entry name" value="DUF559"/>
    <property type="match status" value="1"/>
</dbReference>
<dbReference type="PANTHER" id="PTHR38590">
    <property type="entry name" value="BLL0828 PROTEIN"/>
    <property type="match status" value="1"/>
</dbReference>
<evidence type="ECO:0000313" key="3">
    <source>
        <dbReference type="Proteomes" id="UP001596405"/>
    </source>
</evidence>
<dbReference type="InterPro" id="IPR007569">
    <property type="entry name" value="DUF559"/>
</dbReference>
<dbReference type="CDD" id="cd01038">
    <property type="entry name" value="Endonuclease_DUF559"/>
    <property type="match status" value="1"/>
</dbReference>
<name>A0ABW2DQ79_9BACT</name>
<keyword evidence="2" id="KW-0255">Endonuclease</keyword>
<dbReference type="EMBL" id="JBHSYQ010000016">
    <property type="protein sequence ID" value="MFC7000012.1"/>
    <property type="molecule type" value="Genomic_DNA"/>
</dbReference>
<dbReference type="RefSeq" id="WP_066621925.1">
    <property type="nucleotide sequence ID" value="NZ_JBHSYQ010000016.1"/>
</dbReference>
<keyword evidence="2" id="KW-0378">Hydrolase</keyword>
<dbReference type="PANTHER" id="PTHR38590:SF1">
    <property type="entry name" value="BLL0828 PROTEIN"/>
    <property type="match status" value="1"/>
</dbReference>
<gene>
    <name evidence="2" type="ORF">ACFQHR_20425</name>
</gene>
<dbReference type="Gene3D" id="3.40.960.10">
    <property type="entry name" value="VSR Endonuclease"/>
    <property type="match status" value="1"/>
</dbReference>
<dbReference type="InterPro" id="IPR011335">
    <property type="entry name" value="Restrct_endonuc-II-like"/>
</dbReference>
<keyword evidence="2" id="KW-0540">Nuclease</keyword>
<protein>
    <submittedName>
        <fullName evidence="2">Endonuclease domain-containing protein</fullName>
    </submittedName>
</protein>
<dbReference type="InterPro" id="IPR047216">
    <property type="entry name" value="Endonuclease_DUF559_bact"/>
</dbReference>
<reference evidence="3" key="1">
    <citation type="journal article" date="2019" name="Int. J. Syst. Evol. Microbiol.">
        <title>The Global Catalogue of Microorganisms (GCM) 10K type strain sequencing project: providing services to taxonomists for standard genome sequencing and annotation.</title>
        <authorList>
            <consortium name="The Broad Institute Genomics Platform"/>
            <consortium name="The Broad Institute Genome Sequencing Center for Infectious Disease"/>
            <person name="Wu L."/>
            <person name="Ma J."/>
        </authorList>
    </citation>
    <scope>NUCLEOTIDE SEQUENCE [LARGE SCALE GENOMIC DNA]</scope>
    <source>
        <strain evidence="3">CGMCC 4.7393</strain>
    </source>
</reference>
<organism evidence="2 3">
    <name type="scientific">Rufibacter roseus</name>
    <dbReference type="NCBI Taxonomy" id="1567108"/>
    <lineage>
        <taxon>Bacteria</taxon>
        <taxon>Pseudomonadati</taxon>
        <taxon>Bacteroidota</taxon>
        <taxon>Cytophagia</taxon>
        <taxon>Cytophagales</taxon>
        <taxon>Hymenobacteraceae</taxon>
        <taxon>Rufibacter</taxon>
    </lineage>
</organism>
<dbReference type="GO" id="GO:0004519">
    <property type="term" value="F:endonuclease activity"/>
    <property type="evidence" value="ECO:0007669"/>
    <property type="project" value="UniProtKB-KW"/>
</dbReference>